<protein>
    <submittedName>
        <fullName evidence="4">Alginate lyase family protein</fullName>
    </submittedName>
</protein>
<reference evidence="4 5" key="1">
    <citation type="journal article" date="2022" name="Syst. Appl. Microbiol.">
        <title>Rhodopirellula aestuarii sp. nov., a novel member of the genus Rhodopirellula isolated from brackish sediments collected in the Tagus River estuary, Portugal.</title>
        <authorList>
            <person name="Vitorino I.R."/>
            <person name="Klimek D."/>
            <person name="Calusinska M."/>
            <person name="Lobo-da-Cunha A."/>
            <person name="Vasconcelos V."/>
            <person name="Lage O.M."/>
        </authorList>
    </citation>
    <scope>NUCLEOTIDE SEQUENCE [LARGE SCALE GENOMIC DNA]</scope>
    <source>
        <strain evidence="4 5">ICT_H3.1</strain>
    </source>
</reference>
<keyword evidence="5" id="KW-1185">Reference proteome</keyword>
<dbReference type="Gene3D" id="1.50.10.100">
    <property type="entry name" value="Chondroitin AC/alginate lyase"/>
    <property type="match status" value="1"/>
</dbReference>
<comment type="caution">
    <text evidence="4">The sequence shown here is derived from an EMBL/GenBank/DDBJ whole genome shotgun (WGS) entry which is preliminary data.</text>
</comment>
<sequence>MSSLDYKPTPLANVVRGASNDPNIGSSDFSSDSIAAYSHALQWFMTGEVAHAEKSIEILNAWSSTLKTVSGHDARLLIGMAGLGYCNAAELLRHTNAGWKPDDQEEFARMLRDIFYPVIQDFYPSANGNWDASMIQTMIAMGVYLDDREMFDRAVNYFLHGEGNGAIENYFNEFGECQESGRDQAHTQMGMGFLACACEIAWKQGVDLYSAADNRLALGFEYTAKYNLGNDVPYEPYTSFENRYHYPEISTISRGRFAPIYERIVHHYRDRMGLEMPYCFQVAKERRPEGFSTTHIPWGTLMFYGLPPGLNPIEIKR</sequence>
<proteinExistence type="predicted"/>
<accession>A0ABT0TZ18</accession>
<evidence type="ECO:0000259" key="3">
    <source>
        <dbReference type="Pfam" id="PF05426"/>
    </source>
</evidence>
<keyword evidence="1" id="KW-0732">Signal</keyword>
<evidence type="ECO:0000313" key="5">
    <source>
        <dbReference type="Proteomes" id="UP001202961"/>
    </source>
</evidence>
<dbReference type="Proteomes" id="UP001202961">
    <property type="component" value="Unassembled WGS sequence"/>
</dbReference>
<dbReference type="GO" id="GO:0016829">
    <property type="term" value="F:lyase activity"/>
    <property type="evidence" value="ECO:0007669"/>
    <property type="project" value="UniProtKB-KW"/>
</dbReference>
<gene>
    <name evidence="4" type="ORF">NB063_03740</name>
</gene>
<keyword evidence="2 4" id="KW-0456">Lyase</keyword>
<evidence type="ECO:0000256" key="1">
    <source>
        <dbReference type="ARBA" id="ARBA00022729"/>
    </source>
</evidence>
<organism evidence="4 5">
    <name type="scientific">Aporhodopirellula aestuarii</name>
    <dbReference type="NCBI Taxonomy" id="2950107"/>
    <lineage>
        <taxon>Bacteria</taxon>
        <taxon>Pseudomonadati</taxon>
        <taxon>Planctomycetota</taxon>
        <taxon>Planctomycetia</taxon>
        <taxon>Pirellulales</taxon>
        <taxon>Pirellulaceae</taxon>
        <taxon>Aporhodopirellula</taxon>
    </lineage>
</organism>
<dbReference type="EMBL" id="JAMQBK010000012">
    <property type="protein sequence ID" value="MCM2369731.1"/>
    <property type="molecule type" value="Genomic_DNA"/>
</dbReference>
<feature type="domain" description="Alginate lyase" evidence="3">
    <location>
        <begin position="31"/>
        <end position="227"/>
    </location>
</feature>
<evidence type="ECO:0000313" key="4">
    <source>
        <dbReference type="EMBL" id="MCM2369731.1"/>
    </source>
</evidence>
<dbReference type="SUPFAM" id="SSF48230">
    <property type="entry name" value="Chondroitin AC/alginate lyase"/>
    <property type="match status" value="1"/>
</dbReference>
<evidence type="ECO:0000256" key="2">
    <source>
        <dbReference type="ARBA" id="ARBA00023239"/>
    </source>
</evidence>
<dbReference type="Pfam" id="PF05426">
    <property type="entry name" value="Alginate_lyase"/>
    <property type="match status" value="1"/>
</dbReference>
<dbReference type="InterPro" id="IPR008397">
    <property type="entry name" value="Alginate_lyase_dom"/>
</dbReference>
<dbReference type="RefSeq" id="WP_250927398.1">
    <property type="nucleotide sequence ID" value="NZ_JAMQBK010000012.1"/>
</dbReference>
<dbReference type="InterPro" id="IPR008929">
    <property type="entry name" value="Chondroitin_lyas"/>
</dbReference>
<name>A0ABT0TZ18_9BACT</name>